<evidence type="ECO:0000313" key="16">
    <source>
        <dbReference type="EMBL" id="KMJ44417.1"/>
    </source>
</evidence>
<evidence type="ECO:0000256" key="11">
    <source>
        <dbReference type="ARBA" id="ARBA00023012"/>
    </source>
</evidence>
<dbReference type="OrthoDB" id="9804645at2"/>
<dbReference type="SUPFAM" id="SSF55874">
    <property type="entry name" value="ATPase domain of HSP90 chaperone/DNA topoisomerase II/histidine kinase"/>
    <property type="match status" value="1"/>
</dbReference>
<dbReference type="GO" id="GO:0005886">
    <property type="term" value="C:plasma membrane"/>
    <property type="evidence" value="ECO:0007669"/>
    <property type="project" value="UniProtKB-SubCell"/>
</dbReference>
<comment type="catalytic activity">
    <reaction evidence="1">
        <text>ATP + protein L-histidine = ADP + protein N-phospho-L-histidine.</text>
        <dbReference type="EC" id="2.7.13.3"/>
    </reaction>
</comment>
<protein>
    <recommendedName>
        <fullName evidence="13">Sensor histidine kinase EnvZ</fullName>
        <ecNumber evidence="3">2.7.13.3</ecNumber>
    </recommendedName>
</protein>
<accession>A0A0J5FR42</accession>
<keyword evidence="7" id="KW-0808">Transferase</keyword>
<feature type="transmembrane region" description="Helical" evidence="14">
    <location>
        <begin position="45"/>
        <end position="67"/>
    </location>
</feature>
<evidence type="ECO:0000313" key="17">
    <source>
        <dbReference type="Proteomes" id="UP000036277"/>
    </source>
</evidence>
<dbReference type="PATRIC" id="fig|880157.4.peg.3082"/>
<dbReference type="SMART" id="SM00388">
    <property type="entry name" value="HisKA"/>
    <property type="match status" value="1"/>
</dbReference>
<dbReference type="EC" id="2.7.13.3" evidence="3"/>
<dbReference type="AlphaFoldDB" id="A0A0J5FR42"/>
<evidence type="ECO:0000256" key="5">
    <source>
        <dbReference type="ARBA" id="ARBA00022519"/>
    </source>
</evidence>
<keyword evidence="4" id="KW-1003">Cell membrane</keyword>
<keyword evidence="9" id="KW-0418">Kinase</keyword>
<evidence type="ECO:0000256" key="3">
    <source>
        <dbReference type="ARBA" id="ARBA00012438"/>
    </source>
</evidence>
<keyword evidence="8 14" id="KW-0812">Transmembrane</keyword>
<evidence type="ECO:0000256" key="1">
    <source>
        <dbReference type="ARBA" id="ARBA00000085"/>
    </source>
</evidence>
<dbReference type="RefSeq" id="WP_047964066.1">
    <property type="nucleotide sequence ID" value="NZ_CAWMBG010000099.1"/>
</dbReference>
<dbReference type="InterPro" id="IPR004358">
    <property type="entry name" value="Sig_transdc_His_kin-like_C"/>
</dbReference>
<dbReference type="InterPro" id="IPR036890">
    <property type="entry name" value="HATPase_C_sf"/>
</dbReference>
<dbReference type="PANTHER" id="PTHR44936">
    <property type="entry name" value="SENSOR PROTEIN CREC"/>
    <property type="match status" value="1"/>
</dbReference>
<dbReference type="EMBL" id="LFCV01000099">
    <property type="protein sequence ID" value="KMJ44417.1"/>
    <property type="molecule type" value="Genomic_DNA"/>
</dbReference>
<dbReference type="InterPro" id="IPR050980">
    <property type="entry name" value="2C_sensor_his_kinase"/>
</dbReference>
<dbReference type="InterPro" id="IPR005467">
    <property type="entry name" value="His_kinase_dom"/>
</dbReference>
<dbReference type="InterPro" id="IPR003594">
    <property type="entry name" value="HATPase_dom"/>
</dbReference>
<sequence>MKRLWLSLLALFPYILSLSLGCLLISYLAAQWLATLERVSFNVVFPYLFIGVFTSALSVFVVFWRYLHIQKQSLKTIRKAAMDMGKGKRIASLPERGTPVIRSLISAFNQIAVELKSQESVRAVLIAGVSHDLRTPLTRIRLAMEMLEGKDDFLTESIHRDIEECNAIIDQFIDYQRSGQDVPMSRCELNALLESAIEFETAIETEPCCAADIENNLSSRPIFISANPLSIKRVLVNMFTNAQRYGNGWIRISSGSTERFGWFQVEDNGRGMTKEEAAILFQPFIQGERIRNTHNNGGVGLGLAIIRRIIDIHKGYIEVGESEKQGLSIRAYIPLNEKPLSLESGLS</sequence>
<proteinExistence type="predicted"/>
<dbReference type="PRINTS" id="PR00344">
    <property type="entry name" value="BCTRLSENSOR"/>
</dbReference>
<evidence type="ECO:0000259" key="15">
    <source>
        <dbReference type="PROSITE" id="PS50109"/>
    </source>
</evidence>
<name>A0A0J5FR42_9GAMM</name>
<dbReference type="Proteomes" id="UP000036277">
    <property type="component" value="Unassembled WGS sequence"/>
</dbReference>
<dbReference type="InterPro" id="IPR003661">
    <property type="entry name" value="HisK_dim/P_dom"/>
</dbReference>
<evidence type="ECO:0000256" key="7">
    <source>
        <dbReference type="ARBA" id="ARBA00022679"/>
    </source>
</evidence>
<evidence type="ECO:0000256" key="8">
    <source>
        <dbReference type="ARBA" id="ARBA00022692"/>
    </source>
</evidence>
<evidence type="ECO:0000256" key="12">
    <source>
        <dbReference type="ARBA" id="ARBA00023136"/>
    </source>
</evidence>
<evidence type="ECO:0000256" key="6">
    <source>
        <dbReference type="ARBA" id="ARBA00022553"/>
    </source>
</evidence>
<dbReference type="CDD" id="cd00082">
    <property type="entry name" value="HisKA"/>
    <property type="match status" value="1"/>
</dbReference>
<dbReference type="PROSITE" id="PS50109">
    <property type="entry name" value="HIS_KIN"/>
    <property type="match status" value="1"/>
</dbReference>
<dbReference type="GO" id="GO:0000155">
    <property type="term" value="F:phosphorelay sensor kinase activity"/>
    <property type="evidence" value="ECO:0007669"/>
    <property type="project" value="InterPro"/>
</dbReference>
<organism evidence="16 17">
    <name type="scientific">Xenorhabdus khoisanae</name>
    <dbReference type="NCBI Taxonomy" id="880157"/>
    <lineage>
        <taxon>Bacteria</taxon>
        <taxon>Pseudomonadati</taxon>
        <taxon>Pseudomonadota</taxon>
        <taxon>Gammaproteobacteria</taxon>
        <taxon>Enterobacterales</taxon>
        <taxon>Morganellaceae</taxon>
        <taxon>Xenorhabdus</taxon>
    </lineage>
</organism>
<dbReference type="STRING" id="880157.AB204_14450"/>
<dbReference type="FunFam" id="1.10.287.130:FF:000006">
    <property type="entry name" value="Osmolarity two-component histidine kinase EnvZ"/>
    <property type="match status" value="1"/>
</dbReference>
<evidence type="ECO:0000256" key="9">
    <source>
        <dbReference type="ARBA" id="ARBA00022777"/>
    </source>
</evidence>
<reference evidence="16 17" key="1">
    <citation type="submission" date="2015-06" db="EMBL/GenBank/DDBJ databases">
        <title>Draft Whole-Genome Sequence of the Entomopathogenic Bacterium Xenorhabdus khoisanae.</title>
        <authorList>
            <person name="Naidoo S."/>
            <person name="Featherston J."/>
            <person name="Gray V.M."/>
        </authorList>
    </citation>
    <scope>NUCLEOTIDE SEQUENCE [LARGE SCALE GENOMIC DNA]</scope>
    <source>
        <strain evidence="16 17">MCB</strain>
    </source>
</reference>
<feature type="domain" description="Histidine kinase" evidence="15">
    <location>
        <begin position="128"/>
        <end position="337"/>
    </location>
</feature>
<evidence type="ECO:0000256" key="14">
    <source>
        <dbReference type="SAM" id="Phobius"/>
    </source>
</evidence>
<dbReference type="SMART" id="SM00387">
    <property type="entry name" value="HATPase_c"/>
    <property type="match status" value="1"/>
</dbReference>
<dbReference type="Gene3D" id="1.10.287.130">
    <property type="match status" value="1"/>
</dbReference>
<dbReference type="SUPFAM" id="SSF47384">
    <property type="entry name" value="Homodimeric domain of signal transducing histidine kinase"/>
    <property type="match status" value="1"/>
</dbReference>
<keyword evidence="11" id="KW-0902">Two-component regulatory system</keyword>
<keyword evidence="5" id="KW-0997">Cell inner membrane</keyword>
<evidence type="ECO:0000256" key="4">
    <source>
        <dbReference type="ARBA" id="ARBA00022475"/>
    </source>
</evidence>
<keyword evidence="6" id="KW-0597">Phosphoprotein</keyword>
<keyword evidence="10 14" id="KW-1133">Transmembrane helix</keyword>
<dbReference type="PANTHER" id="PTHR44936:SF5">
    <property type="entry name" value="SENSOR HISTIDINE KINASE ENVZ"/>
    <property type="match status" value="1"/>
</dbReference>
<evidence type="ECO:0000256" key="2">
    <source>
        <dbReference type="ARBA" id="ARBA00004429"/>
    </source>
</evidence>
<keyword evidence="17" id="KW-1185">Reference proteome</keyword>
<dbReference type="PROSITE" id="PS51257">
    <property type="entry name" value="PROKAR_LIPOPROTEIN"/>
    <property type="match status" value="1"/>
</dbReference>
<evidence type="ECO:0000256" key="13">
    <source>
        <dbReference type="ARBA" id="ARBA00041011"/>
    </source>
</evidence>
<dbReference type="Pfam" id="PF02518">
    <property type="entry name" value="HATPase_c"/>
    <property type="match status" value="1"/>
</dbReference>
<keyword evidence="12 14" id="KW-0472">Membrane</keyword>
<comment type="caution">
    <text evidence="16">The sequence shown here is derived from an EMBL/GenBank/DDBJ whole genome shotgun (WGS) entry which is preliminary data.</text>
</comment>
<dbReference type="InterPro" id="IPR036097">
    <property type="entry name" value="HisK_dim/P_sf"/>
</dbReference>
<gene>
    <name evidence="16" type="ORF">AB204_14450</name>
</gene>
<comment type="subcellular location">
    <subcellularLocation>
        <location evidence="2">Cell inner membrane</location>
        <topology evidence="2">Multi-pass membrane protein</topology>
    </subcellularLocation>
</comment>
<dbReference type="Pfam" id="PF00512">
    <property type="entry name" value="HisKA"/>
    <property type="match status" value="1"/>
</dbReference>
<dbReference type="Gene3D" id="3.30.565.10">
    <property type="entry name" value="Histidine kinase-like ATPase, C-terminal domain"/>
    <property type="match status" value="1"/>
</dbReference>
<evidence type="ECO:0000256" key="10">
    <source>
        <dbReference type="ARBA" id="ARBA00022989"/>
    </source>
</evidence>